<dbReference type="InterPro" id="IPR036250">
    <property type="entry name" value="AcylCo_DH-like_C"/>
</dbReference>
<accession>A0A699YL52</accession>
<dbReference type="GO" id="GO:0003997">
    <property type="term" value="F:acyl-CoA oxidase activity"/>
    <property type="evidence" value="ECO:0007669"/>
    <property type="project" value="InterPro"/>
</dbReference>
<evidence type="ECO:0000313" key="2">
    <source>
        <dbReference type="Proteomes" id="UP000485058"/>
    </source>
</evidence>
<dbReference type="Proteomes" id="UP000485058">
    <property type="component" value="Unassembled WGS sequence"/>
</dbReference>
<dbReference type="GO" id="GO:0005504">
    <property type="term" value="F:fatty acid binding"/>
    <property type="evidence" value="ECO:0007669"/>
    <property type="project" value="TreeGrafter"/>
</dbReference>
<dbReference type="InterPro" id="IPR012258">
    <property type="entry name" value="Acyl-CoA_oxidase"/>
</dbReference>
<dbReference type="PANTHER" id="PTHR10909">
    <property type="entry name" value="ELECTRON TRANSPORT OXIDOREDUCTASE"/>
    <property type="match status" value="1"/>
</dbReference>
<gene>
    <name evidence="1" type="ORF">HaLaN_03705</name>
</gene>
<dbReference type="GO" id="GO:0071949">
    <property type="term" value="F:FAD binding"/>
    <property type="evidence" value="ECO:0007669"/>
    <property type="project" value="InterPro"/>
</dbReference>
<dbReference type="GO" id="GO:0005777">
    <property type="term" value="C:peroxisome"/>
    <property type="evidence" value="ECO:0007669"/>
    <property type="project" value="InterPro"/>
</dbReference>
<keyword evidence="2" id="KW-1185">Reference proteome</keyword>
<name>A0A699YL52_HAELA</name>
<sequence>MPSYAAVNRLGALRSDHDIFQTFEGDNTVLLQQVTALLLKEYRTQFQGAPLSSTLHFLGQWLGSTLPNNPL</sequence>
<dbReference type="Gene3D" id="1.20.140.10">
    <property type="entry name" value="Butyryl-CoA Dehydrogenase, subunit A, domain 3"/>
    <property type="match status" value="1"/>
</dbReference>
<protein>
    <submittedName>
        <fullName evidence="1">Acyl-coenzyme A oxidase</fullName>
    </submittedName>
</protein>
<organism evidence="1 2">
    <name type="scientific">Haematococcus lacustris</name>
    <name type="common">Green alga</name>
    <name type="synonym">Haematococcus pluvialis</name>
    <dbReference type="NCBI Taxonomy" id="44745"/>
    <lineage>
        <taxon>Eukaryota</taxon>
        <taxon>Viridiplantae</taxon>
        <taxon>Chlorophyta</taxon>
        <taxon>core chlorophytes</taxon>
        <taxon>Chlorophyceae</taxon>
        <taxon>CS clade</taxon>
        <taxon>Chlamydomonadales</taxon>
        <taxon>Haematococcaceae</taxon>
        <taxon>Haematococcus</taxon>
    </lineage>
</organism>
<dbReference type="GO" id="GO:0033540">
    <property type="term" value="P:fatty acid beta-oxidation using acyl-CoA oxidase"/>
    <property type="evidence" value="ECO:0007669"/>
    <property type="project" value="TreeGrafter"/>
</dbReference>
<feature type="non-terminal residue" evidence="1">
    <location>
        <position position="1"/>
    </location>
</feature>
<dbReference type="EMBL" id="BLLF01000179">
    <property type="protein sequence ID" value="GFH08698.1"/>
    <property type="molecule type" value="Genomic_DNA"/>
</dbReference>
<dbReference type="SUPFAM" id="SSF47203">
    <property type="entry name" value="Acyl-CoA dehydrogenase C-terminal domain-like"/>
    <property type="match status" value="1"/>
</dbReference>
<dbReference type="AlphaFoldDB" id="A0A699YL52"/>
<comment type="caution">
    <text evidence="1">The sequence shown here is derived from an EMBL/GenBank/DDBJ whole genome shotgun (WGS) entry which is preliminary data.</text>
</comment>
<feature type="non-terminal residue" evidence="1">
    <location>
        <position position="71"/>
    </location>
</feature>
<dbReference type="PANTHER" id="PTHR10909:SF378">
    <property type="entry name" value="ACYL-COENZYME A OXIDASE"/>
    <property type="match status" value="1"/>
</dbReference>
<evidence type="ECO:0000313" key="1">
    <source>
        <dbReference type="EMBL" id="GFH08698.1"/>
    </source>
</evidence>
<proteinExistence type="predicted"/>
<dbReference type="GO" id="GO:0055088">
    <property type="term" value="P:lipid homeostasis"/>
    <property type="evidence" value="ECO:0007669"/>
    <property type="project" value="TreeGrafter"/>
</dbReference>
<reference evidence="1 2" key="1">
    <citation type="submission" date="2020-02" db="EMBL/GenBank/DDBJ databases">
        <title>Draft genome sequence of Haematococcus lacustris strain NIES-144.</title>
        <authorList>
            <person name="Morimoto D."/>
            <person name="Nakagawa S."/>
            <person name="Yoshida T."/>
            <person name="Sawayama S."/>
        </authorList>
    </citation>
    <scope>NUCLEOTIDE SEQUENCE [LARGE SCALE GENOMIC DNA]</scope>
    <source>
        <strain evidence="1 2">NIES-144</strain>
    </source>
</reference>